<dbReference type="PROSITE" id="PS00804">
    <property type="entry name" value="CALRETICULIN_2"/>
    <property type="match status" value="1"/>
</dbReference>
<feature type="region of interest" description="Disordered" evidence="10">
    <location>
        <begin position="244"/>
        <end position="324"/>
    </location>
</feature>
<feature type="chain" id="PRO_5005117694" evidence="9">
    <location>
        <begin position="24"/>
        <end position="568"/>
    </location>
</feature>
<dbReference type="EMBL" id="LCWF01000226">
    <property type="protein sequence ID" value="KKY14425.1"/>
    <property type="molecule type" value="Genomic_DNA"/>
</dbReference>
<evidence type="ECO:0000256" key="4">
    <source>
        <dbReference type="ARBA" id="ARBA00022824"/>
    </source>
</evidence>
<keyword evidence="5 9" id="KW-1133">Transmembrane helix</keyword>
<dbReference type="FunFam" id="2.10.250.10:FF:000001">
    <property type="entry name" value="Calnexin homolog"/>
    <property type="match status" value="1"/>
</dbReference>
<evidence type="ECO:0000256" key="1">
    <source>
        <dbReference type="ARBA" id="ARBA00004115"/>
    </source>
</evidence>
<evidence type="ECO:0000313" key="12">
    <source>
        <dbReference type="Proteomes" id="UP000053317"/>
    </source>
</evidence>
<evidence type="ECO:0000256" key="5">
    <source>
        <dbReference type="ARBA" id="ARBA00022989"/>
    </source>
</evidence>
<dbReference type="GO" id="GO:0051082">
    <property type="term" value="F:unfolded protein binding"/>
    <property type="evidence" value="ECO:0007669"/>
    <property type="project" value="InterPro"/>
</dbReference>
<reference evidence="11 12" key="2">
    <citation type="submission" date="2015-05" db="EMBL/GenBank/DDBJ databases">
        <authorList>
            <person name="Morales-Cruz A."/>
            <person name="Amrine K.C."/>
            <person name="Cantu D."/>
        </authorList>
    </citation>
    <scope>NUCLEOTIDE SEQUENCE [LARGE SCALE GENOMIC DNA]</scope>
    <source>
        <strain evidence="11">UCRPC4</strain>
    </source>
</reference>
<feature type="region of interest" description="Disordered" evidence="10">
    <location>
        <begin position="437"/>
        <end position="458"/>
    </location>
</feature>
<dbReference type="Proteomes" id="UP000053317">
    <property type="component" value="Unassembled WGS sequence"/>
</dbReference>
<dbReference type="Gene3D" id="2.10.250.10">
    <property type="entry name" value="Calreticulin/calnexin, P domain"/>
    <property type="match status" value="1"/>
</dbReference>
<evidence type="ECO:0000256" key="7">
    <source>
        <dbReference type="ARBA" id="ARBA00023186"/>
    </source>
</evidence>
<evidence type="ECO:0000256" key="8">
    <source>
        <dbReference type="PIRSR" id="PIRSR601580-3"/>
    </source>
</evidence>
<comment type="subcellular location">
    <subcellularLocation>
        <location evidence="1">Endoplasmic reticulum membrane</location>
        <topology evidence="1">Single-pass type I membrane protein</topology>
    </subcellularLocation>
</comment>
<feature type="signal peptide" evidence="9">
    <location>
        <begin position="1"/>
        <end position="23"/>
    </location>
</feature>
<dbReference type="InterPro" id="IPR009033">
    <property type="entry name" value="Calreticulin/calnexin_P_dom_sf"/>
</dbReference>
<protein>
    <submittedName>
        <fullName evidence="11">Putative calnexin</fullName>
    </submittedName>
</protein>
<name>A0A0G2GBC9_PHACM</name>
<evidence type="ECO:0000256" key="6">
    <source>
        <dbReference type="ARBA" id="ARBA00023136"/>
    </source>
</evidence>
<proteinExistence type="inferred from homology"/>
<dbReference type="PANTHER" id="PTHR11073">
    <property type="entry name" value="CALRETICULIN AND CALNEXIN"/>
    <property type="match status" value="1"/>
</dbReference>
<dbReference type="PRINTS" id="PR00626">
    <property type="entry name" value="CALRETICULIN"/>
</dbReference>
<evidence type="ECO:0000256" key="10">
    <source>
        <dbReference type="SAM" id="MobiDB-lite"/>
    </source>
</evidence>
<dbReference type="GO" id="GO:0036503">
    <property type="term" value="P:ERAD pathway"/>
    <property type="evidence" value="ECO:0007669"/>
    <property type="project" value="TreeGrafter"/>
</dbReference>
<reference evidence="11 12" key="1">
    <citation type="submission" date="2015-05" db="EMBL/GenBank/DDBJ databases">
        <title>Distinctive expansion of gene families associated with plant cell wall degradation and secondary metabolism in the genomes of grapevine trunk pathogens.</title>
        <authorList>
            <person name="Lawrence D.P."/>
            <person name="Travadon R."/>
            <person name="Rolshausen P.E."/>
            <person name="Baumgartner K."/>
        </authorList>
    </citation>
    <scope>NUCLEOTIDE SEQUENCE [LARGE SCALE GENOMIC DNA]</scope>
    <source>
        <strain evidence="11">UCRPC4</strain>
    </source>
</reference>
<organism evidence="11 12">
    <name type="scientific">Phaeomoniella chlamydospora</name>
    <name type="common">Phaeoacremonium chlamydosporum</name>
    <dbReference type="NCBI Taxonomy" id="158046"/>
    <lineage>
        <taxon>Eukaryota</taxon>
        <taxon>Fungi</taxon>
        <taxon>Dikarya</taxon>
        <taxon>Ascomycota</taxon>
        <taxon>Pezizomycotina</taxon>
        <taxon>Eurotiomycetes</taxon>
        <taxon>Chaetothyriomycetidae</taxon>
        <taxon>Phaeomoniellales</taxon>
        <taxon>Phaeomoniellaceae</taxon>
        <taxon>Phaeomoniella</taxon>
    </lineage>
</organism>
<dbReference type="GO" id="GO:0006457">
    <property type="term" value="P:protein folding"/>
    <property type="evidence" value="ECO:0007669"/>
    <property type="project" value="InterPro"/>
</dbReference>
<feature type="disulfide bond" evidence="8">
    <location>
        <begin position="140"/>
        <end position="174"/>
    </location>
</feature>
<keyword evidence="12" id="KW-1185">Reference proteome</keyword>
<evidence type="ECO:0000256" key="3">
    <source>
        <dbReference type="ARBA" id="ARBA00022692"/>
    </source>
</evidence>
<evidence type="ECO:0000256" key="2">
    <source>
        <dbReference type="ARBA" id="ARBA00010983"/>
    </source>
</evidence>
<dbReference type="PROSITE" id="PS00805">
    <property type="entry name" value="CALRETICULIN_REPEAT"/>
    <property type="match status" value="1"/>
</dbReference>
<dbReference type="InterPro" id="IPR018124">
    <property type="entry name" value="Calret/calnex_CS"/>
</dbReference>
<accession>A0A0G2GBC9</accession>
<dbReference type="Gene3D" id="2.60.120.200">
    <property type="match status" value="1"/>
</dbReference>
<keyword evidence="6 9" id="KW-0472">Membrane</keyword>
<dbReference type="SUPFAM" id="SSF49899">
    <property type="entry name" value="Concanavalin A-like lectins/glucanases"/>
    <property type="match status" value="2"/>
</dbReference>
<dbReference type="InterPro" id="IPR001580">
    <property type="entry name" value="Calret/calnex"/>
</dbReference>
<dbReference type="PANTHER" id="PTHR11073:SF1">
    <property type="entry name" value="CALNEXIN 14D-RELATED"/>
    <property type="match status" value="1"/>
</dbReference>
<feature type="compositionally biased region" description="Basic and acidic residues" evidence="10">
    <location>
        <begin position="437"/>
        <end position="452"/>
    </location>
</feature>
<keyword evidence="3 9" id="KW-0812">Transmembrane</keyword>
<dbReference type="GO" id="GO:0005509">
    <property type="term" value="F:calcium ion binding"/>
    <property type="evidence" value="ECO:0007669"/>
    <property type="project" value="InterPro"/>
</dbReference>
<sequence>MRVNAAVASAIYSSALLLGSVHAQEAEEAATTEAVAKPSFAPTELKAPFLEQFTDDWETRWKPSHAKKEDSKSDEDWAYVGEWSVEEPTVFKGIEGDKGLVLKNPAAHHAISSKFPKKIDNKGKTLVVQYEVKLQKGLECGGAYMKLLQDNKKLAAEEFSNASPYVIMFGPDKCGSTNKVHFIFKHKNPKTGEYEEKHLTSPPSARIDKKSTLYSLYVHPDNTFNMLIDGNYVKNGSLLEDFTPSVNPPKEIDDAKDTKPADWVDEARIPDPEAVKPEDWDEEAPFEVVDADATKPDDWLEDEPSSIPDPEAEKPEDWDDEEDGDWVAPTVPNPKCEEASGCGKWEPPMIRNPAYKGKWTAPYIDNPAYKGVWAPRKIANPAYFEDKTPSNFEPMGAIGFEIWTMQSDILFDNIYIGHSVEDAEALKKETFDVKHPLEVAEEEASKPPKPETKPSSPLDLKFTDDPVLYVKEKVNLFVTIASRDPVEAIKFVPEVAGGLGVIVVTVLAIIIGALAGSSAPQKAQDVAKKTKEAAESAKDKAVDAATTGAETVKAEATKRTTRSSAASE</sequence>
<dbReference type="GO" id="GO:0005789">
    <property type="term" value="C:endoplasmic reticulum membrane"/>
    <property type="evidence" value="ECO:0007669"/>
    <property type="project" value="UniProtKB-SubCell"/>
</dbReference>
<comment type="caution">
    <text evidence="11">The sequence shown here is derived from an EMBL/GenBank/DDBJ whole genome shotgun (WGS) entry which is preliminary data.</text>
</comment>
<evidence type="ECO:0000313" key="11">
    <source>
        <dbReference type="EMBL" id="KKY14425.1"/>
    </source>
</evidence>
<feature type="region of interest" description="Disordered" evidence="10">
    <location>
        <begin position="534"/>
        <end position="568"/>
    </location>
</feature>
<gene>
    <name evidence="11" type="ORF">UCRPC4_g06745</name>
</gene>
<dbReference type="SUPFAM" id="SSF63887">
    <property type="entry name" value="P-domain of calnexin/calreticulin"/>
    <property type="match status" value="1"/>
</dbReference>
<feature type="transmembrane region" description="Helical" evidence="9">
    <location>
        <begin position="495"/>
        <end position="515"/>
    </location>
</feature>
<keyword evidence="4 9" id="KW-0256">Endoplasmic reticulum</keyword>
<keyword evidence="9" id="KW-0732">Signal</keyword>
<feature type="compositionally biased region" description="Acidic residues" evidence="10">
    <location>
        <begin position="314"/>
        <end position="324"/>
    </location>
</feature>
<comment type="similarity">
    <text evidence="2 9">Belongs to the calreticulin family.</text>
</comment>
<dbReference type="PROSITE" id="PS00803">
    <property type="entry name" value="CALRETICULIN_1"/>
    <property type="match status" value="1"/>
</dbReference>
<keyword evidence="8" id="KW-1015">Disulfide bond</keyword>
<evidence type="ECO:0000256" key="9">
    <source>
        <dbReference type="RuleBase" id="RU362126"/>
    </source>
</evidence>
<dbReference type="FunFam" id="2.60.120.200:FF:000011">
    <property type="entry name" value="Probable calnexin"/>
    <property type="match status" value="1"/>
</dbReference>
<dbReference type="InterPro" id="IPR013320">
    <property type="entry name" value="ConA-like_dom_sf"/>
</dbReference>
<dbReference type="OrthoDB" id="1938156at2759"/>
<dbReference type="Pfam" id="PF00262">
    <property type="entry name" value="Calreticulin"/>
    <property type="match status" value="1"/>
</dbReference>
<feature type="compositionally biased region" description="Basic and acidic residues" evidence="10">
    <location>
        <begin position="250"/>
        <end position="278"/>
    </location>
</feature>
<keyword evidence="7 9" id="KW-0143">Chaperone</keyword>
<dbReference type="AlphaFoldDB" id="A0A0G2GBC9"/>